<dbReference type="RefSeq" id="WP_379565144.1">
    <property type="nucleotide sequence ID" value="NZ_JBHSQK010000011.1"/>
</dbReference>
<comment type="caution">
    <text evidence="1">The sequence shown here is derived from an EMBL/GenBank/DDBJ whole genome shotgun (WGS) entry which is preliminary data.</text>
</comment>
<dbReference type="Proteomes" id="UP001596119">
    <property type="component" value="Unassembled WGS sequence"/>
</dbReference>
<name>A0ABW1I310_9PSEU</name>
<keyword evidence="2" id="KW-1185">Reference proteome</keyword>
<gene>
    <name evidence="1" type="ORF">ACFQH9_07345</name>
</gene>
<evidence type="ECO:0008006" key="3">
    <source>
        <dbReference type="Google" id="ProtNLM"/>
    </source>
</evidence>
<accession>A0ABW1I310</accession>
<proteinExistence type="predicted"/>
<evidence type="ECO:0000313" key="2">
    <source>
        <dbReference type="Proteomes" id="UP001596119"/>
    </source>
</evidence>
<protein>
    <recommendedName>
        <fullName evidence="3">STAS domain-containing protein</fullName>
    </recommendedName>
</protein>
<dbReference type="EMBL" id="JBHSQK010000011">
    <property type="protein sequence ID" value="MFC5948087.1"/>
    <property type="molecule type" value="Genomic_DNA"/>
</dbReference>
<reference evidence="2" key="1">
    <citation type="journal article" date="2019" name="Int. J. Syst. Evol. Microbiol.">
        <title>The Global Catalogue of Microorganisms (GCM) 10K type strain sequencing project: providing services to taxonomists for standard genome sequencing and annotation.</title>
        <authorList>
            <consortium name="The Broad Institute Genomics Platform"/>
            <consortium name="The Broad Institute Genome Sequencing Center for Infectious Disease"/>
            <person name="Wu L."/>
            <person name="Ma J."/>
        </authorList>
    </citation>
    <scope>NUCLEOTIDE SEQUENCE [LARGE SCALE GENOMIC DNA]</scope>
    <source>
        <strain evidence="2">CGMCC 4.7397</strain>
    </source>
</reference>
<sequence length="113" mass="11926">MSCCGAAVLVLCHDDLGGGRELAERVRPRLVPPTAVLVLDLHGLRRLRPAAGQVLAELAHRARRAAIAVRVLGDDERVLAAVRAACAHPALADTVDIRNTTTPAPPPRAPLEP</sequence>
<evidence type="ECO:0000313" key="1">
    <source>
        <dbReference type="EMBL" id="MFC5948087.1"/>
    </source>
</evidence>
<organism evidence="1 2">
    <name type="scientific">Pseudonocardia lutea</name>
    <dbReference type="NCBI Taxonomy" id="2172015"/>
    <lineage>
        <taxon>Bacteria</taxon>
        <taxon>Bacillati</taxon>
        <taxon>Actinomycetota</taxon>
        <taxon>Actinomycetes</taxon>
        <taxon>Pseudonocardiales</taxon>
        <taxon>Pseudonocardiaceae</taxon>
        <taxon>Pseudonocardia</taxon>
    </lineage>
</organism>